<organism evidence="2 3">
    <name type="scientific">Kineobactrum sediminis</name>
    <dbReference type="NCBI Taxonomy" id="1905677"/>
    <lineage>
        <taxon>Bacteria</taxon>
        <taxon>Pseudomonadati</taxon>
        <taxon>Pseudomonadota</taxon>
        <taxon>Gammaproteobacteria</taxon>
        <taxon>Cellvibrionales</taxon>
        <taxon>Halieaceae</taxon>
        <taxon>Kineobactrum</taxon>
    </lineage>
</organism>
<keyword evidence="3" id="KW-1185">Reference proteome</keyword>
<protein>
    <submittedName>
        <fullName evidence="2">Uncharacterized protein</fullName>
    </submittedName>
</protein>
<feature type="region of interest" description="Disordered" evidence="1">
    <location>
        <begin position="84"/>
        <end position="118"/>
    </location>
</feature>
<sequence length="118" mass="12471">MQGCKRKLFDSYTHNTDIIVLRKEYNMIYRLTRIAAITTAAVLIGGCAGNSAGNTVAQNAAADTETGLVCKTVQKTGTRIGTRVCQNPEQAEQDAQGSRDAVNAIQRNSVQGAGPQGG</sequence>
<reference evidence="3" key="1">
    <citation type="submission" date="2017-11" db="EMBL/GenBank/DDBJ databases">
        <title>The draft genome sequence of Chromatocurvus sp. F02.</title>
        <authorList>
            <person name="Du Z.-J."/>
            <person name="Chang Y.-Q."/>
        </authorList>
    </citation>
    <scope>NUCLEOTIDE SEQUENCE [LARGE SCALE GENOMIC DNA]</scope>
    <source>
        <strain evidence="3">F02</strain>
    </source>
</reference>
<dbReference type="EMBL" id="PKLZ01000002">
    <property type="protein sequence ID" value="PLW83534.1"/>
    <property type="molecule type" value="Genomic_DNA"/>
</dbReference>
<accession>A0A2N5Y558</accession>
<feature type="compositionally biased region" description="Polar residues" evidence="1">
    <location>
        <begin position="84"/>
        <end position="96"/>
    </location>
</feature>
<dbReference type="AlphaFoldDB" id="A0A2N5Y558"/>
<evidence type="ECO:0000256" key="1">
    <source>
        <dbReference type="SAM" id="MobiDB-lite"/>
    </source>
</evidence>
<evidence type="ECO:0000313" key="3">
    <source>
        <dbReference type="Proteomes" id="UP000234845"/>
    </source>
</evidence>
<name>A0A2N5Y558_9GAMM</name>
<comment type="caution">
    <text evidence="2">The sequence shown here is derived from an EMBL/GenBank/DDBJ whole genome shotgun (WGS) entry which is preliminary data.</text>
</comment>
<evidence type="ECO:0000313" key="2">
    <source>
        <dbReference type="EMBL" id="PLW83534.1"/>
    </source>
</evidence>
<dbReference type="Proteomes" id="UP000234845">
    <property type="component" value="Unassembled WGS sequence"/>
</dbReference>
<gene>
    <name evidence="2" type="ORF">CWI75_04050</name>
</gene>
<proteinExistence type="predicted"/>